<feature type="compositionally biased region" description="Basic residues" evidence="1">
    <location>
        <begin position="11"/>
        <end position="21"/>
    </location>
</feature>
<protein>
    <submittedName>
        <fullName evidence="2">Uncharacterized protein</fullName>
    </submittedName>
</protein>
<evidence type="ECO:0000313" key="2">
    <source>
        <dbReference type="EMBL" id="CAA9315695.1"/>
    </source>
</evidence>
<evidence type="ECO:0000256" key="1">
    <source>
        <dbReference type="SAM" id="MobiDB-lite"/>
    </source>
</evidence>
<feature type="compositionally biased region" description="Basic residues" evidence="1">
    <location>
        <begin position="114"/>
        <end position="141"/>
    </location>
</feature>
<proteinExistence type="predicted"/>
<name>A0A6J4KW49_9ACTN</name>
<feature type="compositionally biased region" description="Low complexity" evidence="1">
    <location>
        <begin position="1"/>
        <end position="10"/>
    </location>
</feature>
<sequence length="141" mass="16031">ERAQPQGPGARARRRRDRWHRRPDPARIGPGARAAHLRRRLAGRRQLHPALGRDGHADGRRHQARVEAGGGAGGPGRHLPALLRRHRGRDAPGRGRLHGLPRRRGPRLQPVVPVRRRLLGLRRQRRAGRRHPRRRTGGRQV</sequence>
<feature type="non-terminal residue" evidence="2">
    <location>
        <position position="141"/>
    </location>
</feature>
<feature type="region of interest" description="Disordered" evidence="1">
    <location>
        <begin position="1"/>
        <end position="141"/>
    </location>
</feature>
<feature type="compositionally biased region" description="Basic and acidic residues" evidence="1">
    <location>
        <begin position="51"/>
        <end position="65"/>
    </location>
</feature>
<reference evidence="2" key="1">
    <citation type="submission" date="2020-02" db="EMBL/GenBank/DDBJ databases">
        <authorList>
            <person name="Meier V. D."/>
        </authorList>
    </citation>
    <scope>NUCLEOTIDE SEQUENCE</scope>
    <source>
        <strain evidence="2">AVDCRST_MAG16</strain>
    </source>
</reference>
<accession>A0A6J4KW49</accession>
<feature type="compositionally biased region" description="Basic residues" evidence="1">
    <location>
        <begin position="35"/>
        <end position="47"/>
    </location>
</feature>
<dbReference type="AlphaFoldDB" id="A0A6J4KW49"/>
<feature type="compositionally biased region" description="Basic residues" evidence="1">
    <location>
        <begin position="95"/>
        <end position="106"/>
    </location>
</feature>
<feature type="non-terminal residue" evidence="2">
    <location>
        <position position="1"/>
    </location>
</feature>
<organism evidence="2">
    <name type="scientific">uncultured Frankineae bacterium</name>
    <dbReference type="NCBI Taxonomy" id="437475"/>
    <lineage>
        <taxon>Bacteria</taxon>
        <taxon>Bacillati</taxon>
        <taxon>Actinomycetota</taxon>
        <taxon>Actinomycetes</taxon>
        <taxon>Frankiales</taxon>
        <taxon>environmental samples</taxon>
    </lineage>
</organism>
<dbReference type="EMBL" id="CADCUE010000036">
    <property type="protein sequence ID" value="CAA9315695.1"/>
    <property type="molecule type" value="Genomic_DNA"/>
</dbReference>
<gene>
    <name evidence="2" type="ORF">AVDCRST_MAG16-440</name>
</gene>